<gene>
    <name evidence="1" type="ORF">N657DRAFT_714030</name>
</gene>
<dbReference type="RefSeq" id="XP_062642161.1">
    <property type="nucleotide sequence ID" value="XM_062797457.1"/>
</dbReference>
<evidence type="ECO:0000313" key="1">
    <source>
        <dbReference type="EMBL" id="KAK4118388.1"/>
    </source>
</evidence>
<comment type="caution">
    <text evidence="1">The sequence shown here is derived from an EMBL/GenBank/DDBJ whole genome shotgun (WGS) entry which is preliminary data.</text>
</comment>
<name>A0AAN6YYL8_9PEZI</name>
<evidence type="ECO:0000313" key="2">
    <source>
        <dbReference type="Proteomes" id="UP001302602"/>
    </source>
</evidence>
<keyword evidence="2" id="KW-1185">Reference proteome</keyword>
<proteinExistence type="predicted"/>
<dbReference type="AlphaFoldDB" id="A0AAN6YYL8"/>
<dbReference type="EMBL" id="MU853269">
    <property type="protein sequence ID" value="KAK4118388.1"/>
    <property type="molecule type" value="Genomic_DNA"/>
</dbReference>
<protein>
    <submittedName>
        <fullName evidence="1">Uncharacterized protein</fullName>
    </submittedName>
</protein>
<accession>A0AAN6YYL8</accession>
<dbReference type="Proteomes" id="UP001302602">
    <property type="component" value="Unassembled WGS sequence"/>
</dbReference>
<dbReference type="GeneID" id="87834232"/>
<sequence length="88" mass="9990">MQRWPQGEHWQQPFLGRLFHLMSPSLKPRCASGAIPRTSITRRPRRLTILPVLIPMLSCRNTILQRCHHSGISLLPLGHNHGIVLDAA</sequence>
<reference evidence="1" key="2">
    <citation type="submission" date="2023-05" db="EMBL/GenBank/DDBJ databases">
        <authorList>
            <consortium name="Lawrence Berkeley National Laboratory"/>
            <person name="Steindorff A."/>
            <person name="Hensen N."/>
            <person name="Bonometti L."/>
            <person name="Westerberg I."/>
            <person name="Brannstrom I.O."/>
            <person name="Guillou S."/>
            <person name="Cros-Aarteil S."/>
            <person name="Calhoun S."/>
            <person name="Haridas S."/>
            <person name="Kuo A."/>
            <person name="Mondo S."/>
            <person name="Pangilinan J."/>
            <person name="Riley R."/>
            <person name="Labutti K."/>
            <person name="Andreopoulos B."/>
            <person name="Lipzen A."/>
            <person name="Chen C."/>
            <person name="Yanf M."/>
            <person name="Daum C."/>
            <person name="Ng V."/>
            <person name="Clum A."/>
            <person name="Ohm R."/>
            <person name="Martin F."/>
            <person name="Silar P."/>
            <person name="Natvig D."/>
            <person name="Lalanne C."/>
            <person name="Gautier V."/>
            <person name="Ament-Velasquez S.L."/>
            <person name="Kruys A."/>
            <person name="Hutchinson M.I."/>
            <person name="Powell A.J."/>
            <person name="Barry K."/>
            <person name="Miller A.N."/>
            <person name="Grigoriev I.V."/>
            <person name="Debuchy R."/>
            <person name="Gladieux P."/>
            <person name="Thoren M.H."/>
            <person name="Johannesson H."/>
        </authorList>
    </citation>
    <scope>NUCLEOTIDE SEQUENCE</scope>
    <source>
        <strain evidence="1">CBS 731.68</strain>
    </source>
</reference>
<reference evidence="1" key="1">
    <citation type="journal article" date="2023" name="Mol. Phylogenet. Evol.">
        <title>Genome-scale phylogeny and comparative genomics of the fungal order Sordariales.</title>
        <authorList>
            <person name="Hensen N."/>
            <person name="Bonometti L."/>
            <person name="Westerberg I."/>
            <person name="Brannstrom I.O."/>
            <person name="Guillou S."/>
            <person name="Cros-Aarteil S."/>
            <person name="Calhoun S."/>
            <person name="Haridas S."/>
            <person name="Kuo A."/>
            <person name="Mondo S."/>
            <person name="Pangilinan J."/>
            <person name="Riley R."/>
            <person name="LaButti K."/>
            <person name="Andreopoulos B."/>
            <person name="Lipzen A."/>
            <person name="Chen C."/>
            <person name="Yan M."/>
            <person name="Daum C."/>
            <person name="Ng V."/>
            <person name="Clum A."/>
            <person name="Steindorff A."/>
            <person name="Ohm R.A."/>
            <person name="Martin F."/>
            <person name="Silar P."/>
            <person name="Natvig D.O."/>
            <person name="Lalanne C."/>
            <person name="Gautier V."/>
            <person name="Ament-Velasquez S.L."/>
            <person name="Kruys A."/>
            <person name="Hutchinson M.I."/>
            <person name="Powell A.J."/>
            <person name="Barry K."/>
            <person name="Miller A.N."/>
            <person name="Grigoriev I.V."/>
            <person name="Debuchy R."/>
            <person name="Gladieux P."/>
            <person name="Hiltunen Thoren M."/>
            <person name="Johannesson H."/>
        </authorList>
    </citation>
    <scope>NUCLEOTIDE SEQUENCE</scope>
    <source>
        <strain evidence="1">CBS 731.68</strain>
    </source>
</reference>
<organism evidence="1 2">
    <name type="scientific">Parathielavia appendiculata</name>
    <dbReference type="NCBI Taxonomy" id="2587402"/>
    <lineage>
        <taxon>Eukaryota</taxon>
        <taxon>Fungi</taxon>
        <taxon>Dikarya</taxon>
        <taxon>Ascomycota</taxon>
        <taxon>Pezizomycotina</taxon>
        <taxon>Sordariomycetes</taxon>
        <taxon>Sordariomycetidae</taxon>
        <taxon>Sordariales</taxon>
        <taxon>Chaetomiaceae</taxon>
        <taxon>Parathielavia</taxon>
    </lineage>
</organism>